<proteinExistence type="predicted"/>
<keyword evidence="2" id="KW-1185">Reference proteome</keyword>
<organism evidence="1 2">
    <name type="scientific">Catharanthus roseus</name>
    <name type="common">Madagascar periwinkle</name>
    <name type="synonym">Vinca rosea</name>
    <dbReference type="NCBI Taxonomy" id="4058"/>
    <lineage>
        <taxon>Eukaryota</taxon>
        <taxon>Viridiplantae</taxon>
        <taxon>Streptophyta</taxon>
        <taxon>Embryophyta</taxon>
        <taxon>Tracheophyta</taxon>
        <taxon>Spermatophyta</taxon>
        <taxon>Magnoliopsida</taxon>
        <taxon>eudicotyledons</taxon>
        <taxon>Gunneridae</taxon>
        <taxon>Pentapetalae</taxon>
        <taxon>asterids</taxon>
        <taxon>lamiids</taxon>
        <taxon>Gentianales</taxon>
        <taxon>Apocynaceae</taxon>
        <taxon>Rauvolfioideae</taxon>
        <taxon>Vinceae</taxon>
        <taxon>Catharanthinae</taxon>
        <taxon>Catharanthus</taxon>
    </lineage>
</organism>
<name>A0ACB9ZQI3_CATRO</name>
<dbReference type="EMBL" id="CM044708">
    <property type="protein sequence ID" value="KAI5649516.1"/>
    <property type="molecule type" value="Genomic_DNA"/>
</dbReference>
<gene>
    <name evidence="1" type="ORF">M9H77_35521</name>
</gene>
<sequence length="152" mass="17539">MEAMRKQENYQSKLARDMYNCYHGSGNGVNAYDGSNHGHGNFIFRGHHGYGNFTPKRHNNIGNFSSYAKSYEHTPYDDYVGYERVNIKYVEHSPYGVTKVEPLTLSIVDELPRTKELPKAKIEKSLETHVEKETSNEDNCINMNEKSIEKEE</sequence>
<comment type="caution">
    <text evidence="1">The sequence shown here is derived from an EMBL/GenBank/DDBJ whole genome shotgun (WGS) entry which is preliminary data.</text>
</comment>
<accession>A0ACB9ZQI3</accession>
<evidence type="ECO:0000313" key="2">
    <source>
        <dbReference type="Proteomes" id="UP001060085"/>
    </source>
</evidence>
<dbReference type="Proteomes" id="UP001060085">
    <property type="component" value="Linkage Group LG08"/>
</dbReference>
<evidence type="ECO:0000313" key="1">
    <source>
        <dbReference type="EMBL" id="KAI5649516.1"/>
    </source>
</evidence>
<protein>
    <submittedName>
        <fullName evidence="1">Uncharacterized protein</fullName>
    </submittedName>
</protein>
<reference evidence="2" key="1">
    <citation type="journal article" date="2023" name="Nat. Plants">
        <title>Single-cell RNA sequencing provides a high-resolution roadmap for understanding the multicellular compartmentation of specialized metabolism.</title>
        <authorList>
            <person name="Sun S."/>
            <person name="Shen X."/>
            <person name="Li Y."/>
            <person name="Li Y."/>
            <person name="Wang S."/>
            <person name="Li R."/>
            <person name="Zhang H."/>
            <person name="Shen G."/>
            <person name="Guo B."/>
            <person name="Wei J."/>
            <person name="Xu J."/>
            <person name="St-Pierre B."/>
            <person name="Chen S."/>
            <person name="Sun C."/>
        </authorList>
    </citation>
    <scope>NUCLEOTIDE SEQUENCE [LARGE SCALE GENOMIC DNA]</scope>
</reference>